<dbReference type="SMART" id="SM00342">
    <property type="entry name" value="HTH_ARAC"/>
    <property type="match status" value="1"/>
</dbReference>
<dbReference type="PANTHER" id="PTHR46796">
    <property type="entry name" value="HTH-TYPE TRANSCRIPTIONAL ACTIVATOR RHAS-RELATED"/>
    <property type="match status" value="1"/>
</dbReference>
<dbReference type="PANTHER" id="PTHR46796:SF7">
    <property type="entry name" value="ARAC FAMILY TRANSCRIPTIONAL REGULATOR"/>
    <property type="match status" value="1"/>
</dbReference>
<dbReference type="EMBL" id="BOMN01000067">
    <property type="protein sequence ID" value="GIE22197.1"/>
    <property type="molecule type" value="Genomic_DNA"/>
</dbReference>
<proteinExistence type="predicted"/>
<sequence>MASAGVAPLGHDDPIAAAIGLLRPRTVVEAGLHAAGSWAVRYDAFPHVKIGGVVRGECWLAIDGHEPVLLREGDIFLLTNPSSYLMASSLTAPTQAAEQLWETASNGVVRIGPEADEDTYLCGGYFWFDASNASLLIDVLPQLVHVPAADPRNKQLAYVTEMLNAEVEHNAAGSSLVMDHLVQILFVHALRAHAERTDRPAGWLGALNDNGIGAALRAMHADVARRWTLKELAGIGRMSRSAFAAAFKDQVGSAPLEYLIEWRMKLARDALCRNSRSISELAAATGYESESAFSTAFRRVVGFSPKHFRDGCATRVANGGVANGRVADGRVANGRVANG</sequence>
<dbReference type="InterPro" id="IPR020449">
    <property type="entry name" value="Tscrpt_reg_AraC-type_HTH"/>
</dbReference>
<keyword evidence="2" id="KW-0238">DNA-binding</keyword>
<evidence type="ECO:0000259" key="4">
    <source>
        <dbReference type="PROSITE" id="PS01124"/>
    </source>
</evidence>
<keyword evidence="6" id="KW-1185">Reference proteome</keyword>
<dbReference type="InterPro" id="IPR032783">
    <property type="entry name" value="AraC_lig"/>
</dbReference>
<dbReference type="Gene3D" id="1.10.10.60">
    <property type="entry name" value="Homeodomain-like"/>
    <property type="match status" value="2"/>
</dbReference>
<dbReference type="InterPro" id="IPR009057">
    <property type="entry name" value="Homeodomain-like_sf"/>
</dbReference>
<gene>
    <name evidence="5" type="ORF">Ahu01nite_052990</name>
</gene>
<evidence type="ECO:0000256" key="1">
    <source>
        <dbReference type="ARBA" id="ARBA00023015"/>
    </source>
</evidence>
<dbReference type="InterPro" id="IPR018060">
    <property type="entry name" value="HTH_AraC"/>
</dbReference>
<dbReference type="Pfam" id="PF12852">
    <property type="entry name" value="Cupin_6"/>
    <property type="match status" value="1"/>
</dbReference>
<evidence type="ECO:0000313" key="6">
    <source>
        <dbReference type="Proteomes" id="UP000603200"/>
    </source>
</evidence>
<dbReference type="PROSITE" id="PS01124">
    <property type="entry name" value="HTH_ARAC_FAMILY_2"/>
    <property type="match status" value="1"/>
</dbReference>
<feature type="domain" description="HTH araC/xylS-type" evidence="4">
    <location>
        <begin position="213"/>
        <end position="311"/>
    </location>
</feature>
<dbReference type="RefSeq" id="WP_203839291.1">
    <property type="nucleotide sequence ID" value="NZ_BAAATV010000002.1"/>
</dbReference>
<reference evidence="5 6" key="1">
    <citation type="submission" date="2021-01" db="EMBL/GenBank/DDBJ databases">
        <title>Whole genome shotgun sequence of Actinoplanes humidus NBRC 14915.</title>
        <authorList>
            <person name="Komaki H."/>
            <person name="Tamura T."/>
        </authorList>
    </citation>
    <scope>NUCLEOTIDE SEQUENCE [LARGE SCALE GENOMIC DNA]</scope>
    <source>
        <strain evidence="5 6">NBRC 14915</strain>
    </source>
</reference>
<keyword evidence="3" id="KW-0804">Transcription</keyword>
<dbReference type="Pfam" id="PF12833">
    <property type="entry name" value="HTH_18"/>
    <property type="match status" value="1"/>
</dbReference>
<keyword evidence="1" id="KW-0805">Transcription regulation</keyword>
<dbReference type="PRINTS" id="PR00032">
    <property type="entry name" value="HTHARAC"/>
</dbReference>
<evidence type="ECO:0000256" key="3">
    <source>
        <dbReference type="ARBA" id="ARBA00023163"/>
    </source>
</evidence>
<organism evidence="5 6">
    <name type="scientific">Winogradskya humida</name>
    <dbReference type="NCBI Taxonomy" id="113566"/>
    <lineage>
        <taxon>Bacteria</taxon>
        <taxon>Bacillati</taxon>
        <taxon>Actinomycetota</taxon>
        <taxon>Actinomycetes</taxon>
        <taxon>Micromonosporales</taxon>
        <taxon>Micromonosporaceae</taxon>
        <taxon>Winogradskya</taxon>
    </lineage>
</organism>
<dbReference type="SUPFAM" id="SSF46689">
    <property type="entry name" value="Homeodomain-like"/>
    <property type="match status" value="2"/>
</dbReference>
<name>A0ABQ3ZUI8_9ACTN</name>
<protein>
    <submittedName>
        <fullName evidence="5">AraC family transcriptional regulator</fullName>
    </submittedName>
</protein>
<evidence type="ECO:0000313" key="5">
    <source>
        <dbReference type="EMBL" id="GIE22197.1"/>
    </source>
</evidence>
<dbReference type="InterPro" id="IPR018062">
    <property type="entry name" value="HTH_AraC-typ_CS"/>
</dbReference>
<dbReference type="PROSITE" id="PS00041">
    <property type="entry name" value="HTH_ARAC_FAMILY_1"/>
    <property type="match status" value="1"/>
</dbReference>
<accession>A0ABQ3ZUI8</accession>
<dbReference type="InterPro" id="IPR050204">
    <property type="entry name" value="AraC_XylS_family_regulators"/>
</dbReference>
<evidence type="ECO:0000256" key="2">
    <source>
        <dbReference type="ARBA" id="ARBA00023125"/>
    </source>
</evidence>
<dbReference type="Proteomes" id="UP000603200">
    <property type="component" value="Unassembled WGS sequence"/>
</dbReference>
<comment type="caution">
    <text evidence="5">The sequence shown here is derived from an EMBL/GenBank/DDBJ whole genome shotgun (WGS) entry which is preliminary data.</text>
</comment>